<evidence type="ECO:0000256" key="2">
    <source>
        <dbReference type="ARBA" id="ARBA00022448"/>
    </source>
</evidence>
<dbReference type="SUPFAM" id="SSF52540">
    <property type="entry name" value="P-loop containing nucleoside triphosphate hydrolases"/>
    <property type="match status" value="1"/>
</dbReference>
<dbReference type="Gene3D" id="3.40.50.300">
    <property type="entry name" value="P-loop containing nucleotide triphosphate hydrolases"/>
    <property type="match status" value="1"/>
</dbReference>
<dbReference type="InterPro" id="IPR003593">
    <property type="entry name" value="AAA+_ATPase"/>
</dbReference>
<keyword evidence="7" id="KW-1185">Reference proteome</keyword>
<gene>
    <name evidence="6" type="ORF">H8S64_19210</name>
</gene>
<dbReference type="GO" id="GO:0005524">
    <property type="term" value="F:ATP binding"/>
    <property type="evidence" value="ECO:0007669"/>
    <property type="project" value="UniProtKB-KW"/>
</dbReference>
<reference evidence="6 7" key="1">
    <citation type="submission" date="2020-08" db="EMBL/GenBank/DDBJ databases">
        <title>Genome public.</title>
        <authorList>
            <person name="Liu C."/>
            <person name="Sun Q."/>
        </authorList>
    </citation>
    <scope>NUCLEOTIDE SEQUENCE [LARGE SCALE GENOMIC DNA]</scope>
    <source>
        <strain evidence="6 7">NSJ-56</strain>
    </source>
</reference>
<dbReference type="InterPro" id="IPR003439">
    <property type="entry name" value="ABC_transporter-like_ATP-bd"/>
</dbReference>
<dbReference type="PROSITE" id="PS50893">
    <property type="entry name" value="ABC_TRANSPORTER_2"/>
    <property type="match status" value="1"/>
</dbReference>
<evidence type="ECO:0000313" key="7">
    <source>
        <dbReference type="Proteomes" id="UP000646484"/>
    </source>
</evidence>
<dbReference type="Pfam" id="PF00005">
    <property type="entry name" value="ABC_tran"/>
    <property type="match status" value="1"/>
</dbReference>
<dbReference type="InterPro" id="IPR027417">
    <property type="entry name" value="P-loop_NTPase"/>
</dbReference>
<evidence type="ECO:0000256" key="3">
    <source>
        <dbReference type="ARBA" id="ARBA00022741"/>
    </source>
</evidence>
<name>A0ABR7D5L4_9BACT</name>
<accession>A0ABR7D5L4</accession>
<dbReference type="PANTHER" id="PTHR43335:SF4">
    <property type="entry name" value="ABC TRANSPORTER, ATP-BINDING PROTEIN"/>
    <property type="match status" value="1"/>
</dbReference>
<keyword evidence="2" id="KW-0813">Transport</keyword>
<dbReference type="RefSeq" id="WP_186978316.1">
    <property type="nucleotide sequence ID" value="NZ_JACOOH010000009.1"/>
</dbReference>
<organism evidence="6 7">
    <name type="scientific">Butyricimonas hominis</name>
    <dbReference type="NCBI Taxonomy" id="2763032"/>
    <lineage>
        <taxon>Bacteria</taxon>
        <taxon>Pseudomonadati</taxon>
        <taxon>Bacteroidota</taxon>
        <taxon>Bacteroidia</taxon>
        <taxon>Bacteroidales</taxon>
        <taxon>Odoribacteraceae</taxon>
        <taxon>Butyricimonas</taxon>
    </lineage>
</organism>
<feature type="domain" description="ABC transporter" evidence="5">
    <location>
        <begin position="6"/>
        <end position="235"/>
    </location>
</feature>
<protein>
    <submittedName>
        <fullName evidence="6">ABC transporter ATP-binding protein</fullName>
    </submittedName>
</protein>
<evidence type="ECO:0000259" key="5">
    <source>
        <dbReference type="PROSITE" id="PS50893"/>
    </source>
</evidence>
<comment type="caution">
    <text evidence="6">The sequence shown here is derived from an EMBL/GenBank/DDBJ whole genome shotgun (WGS) entry which is preliminary data.</text>
</comment>
<evidence type="ECO:0000256" key="4">
    <source>
        <dbReference type="ARBA" id="ARBA00022840"/>
    </source>
</evidence>
<evidence type="ECO:0000256" key="1">
    <source>
        <dbReference type="ARBA" id="ARBA00005417"/>
    </source>
</evidence>
<dbReference type="PANTHER" id="PTHR43335">
    <property type="entry name" value="ABC TRANSPORTER, ATP-BINDING PROTEIN"/>
    <property type="match status" value="1"/>
</dbReference>
<keyword evidence="3" id="KW-0547">Nucleotide-binding</keyword>
<dbReference type="Proteomes" id="UP000646484">
    <property type="component" value="Unassembled WGS sequence"/>
</dbReference>
<dbReference type="SMART" id="SM00382">
    <property type="entry name" value="AAA"/>
    <property type="match status" value="1"/>
</dbReference>
<dbReference type="EMBL" id="JACOOH010000009">
    <property type="protein sequence ID" value="MBC5623229.1"/>
    <property type="molecule type" value="Genomic_DNA"/>
</dbReference>
<keyword evidence="4 6" id="KW-0067">ATP-binding</keyword>
<proteinExistence type="inferred from homology"/>
<comment type="similarity">
    <text evidence="1">Belongs to the ABC transporter superfamily.</text>
</comment>
<sequence length="308" mass="34678">MEKPILQVINLSHRYSVQWAIQGINFEISKHGIYGLLGSNGAGKSTTMNIICGVLKQTQGDVLIKGIDVRENPVSAKRCIGFLPQKPPLHMDLSVQEYLMHATRMRHVPPTERKNAVREVMERCGIAHFEKRLIRNLSGGYQQRVGIAQAIVHKPEFVVLDEPTNGLDPNQILEIRRLIQEISKDCTVILSTHILSEVQAVCDYVYMVEQGTMVFSGTLEQFDNYIIPDSFVVSLASPPLTEDLRAIQGVNDVEELGGMNYRIHFAGNDGNPVMEHMVNISRQRGWNMKEIRLEKSSLDAIFAELSKK</sequence>
<evidence type="ECO:0000313" key="6">
    <source>
        <dbReference type="EMBL" id="MBC5623229.1"/>
    </source>
</evidence>